<evidence type="ECO:0008006" key="5">
    <source>
        <dbReference type="Google" id="ProtNLM"/>
    </source>
</evidence>
<feature type="non-terminal residue" evidence="4">
    <location>
        <position position="1"/>
    </location>
</feature>
<comment type="caution">
    <text evidence="4">The sequence shown here is derived from an EMBL/GenBank/DDBJ whole genome shotgun (WGS) entry which is preliminary data.</text>
</comment>
<evidence type="ECO:0000256" key="1">
    <source>
        <dbReference type="ARBA" id="ARBA00008889"/>
    </source>
</evidence>
<proteinExistence type="inferred from homology"/>
<protein>
    <recommendedName>
        <fullName evidence="5">50S ribosomal protein L10</fullName>
    </recommendedName>
</protein>
<dbReference type="EMBL" id="BART01027257">
    <property type="protein sequence ID" value="GAG91289.1"/>
    <property type="molecule type" value="Genomic_DNA"/>
</dbReference>
<organism evidence="4">
    <name type="scientific">marine sediment metagenome</name>
    <dbReference type="NCBI Taxonomy" id="412755"/>
    <lineage>
        <taxon>unclassified sequences</taxon>
        <taxon>metagenomes</taxon>
        <taxon>ecological metagenomes</taxon>
    </lineage>
</organism>
<comment type="similarity">
    <text evidence="1">Belongs to the universal ribosomal protein uL10 family.</text>
</comment>
<dbReference type="GO" id="GO:0005840">
    <property type="term" value="C:ribosome"/>
    <property type="evidence" value="ECO:0007669"/>
    <property type="project" value="UniProtKB-KW"/>
</dbReference>
<dbReference type="Pfam" id="PF00466">
    <property type="entry name" value="Ribosomal_L10"/>
    <property type="match status" value="1"/>
</dbReference>
<dbReference type="PANTHER" id="PTHR11560">
    <property type="entry name" value="39S RIBOSOMAL PROTEIN L10, MITOCHONDRIAL"/>
    <property type="match status" value="1"/>
</dbReference>
<dbReference type="InterPro" id="IPR047865">
    <property type="entry name" value="Ribosomal_uL10_bac_type"/>
</dbReference>
<reference evidence="4" key="1">
    <citation type="journal article" date="2014" name="Front. Microbiol.">
        <title>High frequency of phylogenetically diverse reductive dehalogenase-homologous genes in deep subseafloor sedimentary metagenomes.</title>
        <authorList>
            <person name="Kawai M."/>
            <person name="Futagami T."/>
            <person name="Toyoda A."/>
            <person name="Takaki Y."/>
            <person name="Nishi S."/>
            <person name="Hori S."/>
            <person name="Arai W."/>
            <person name="Tsubouchi T."/>
            <person name="Morono Y."/>
            <person name="Uchiyama I."/>
            <person name="Ito T."/>
            <person name="Fujiyama A."/>
            <person name="Inagaki F."/>
            <person name="Takami H."/>
        </authorList>
    </citation>
    <scope>NUCLEOTIDE SEQUENCE</scope>
    <source>
        <strain evidence="4">Expedition CK06-06</strain>
    </source>
</reference>
<sequence length="130" mass="14513">EFRVVKDTLARIAAEEAGLKELVDLFAGPIGVAIGYDDPVLAFKLTEKCRVAYSPRYTPKGGVFEGVVISQDEIKRYGALPSRVELLAKLAMLLNSPMRSLAMMLKAKIREFAAVLNETRIKREQQDKEE</sequence>
<dbReference type="NCBIfam" id="NF000955">
    <property type="entry name" value="PRK00099.1-1"/>
    <property type="match status" value="1"/>
</dbReference>
<gene>
    <name evidence="4" type="ORF">S01H4_48356</name>
</gene>
<name>X1B6C4_9ZZZZ</name>
<dbReference type="CDD" id="cd05797">
    <property type="entry name" value="Ribosomal_L10"/>
    <property type="match status" value="1"/>
</dbReference>
<evidence type="ECO:0000256" key="2">
    <source>
        <dbReference type="ARBA" id="ARBA00022980"/>
    </source>
</evidence>
<evidence type="ECO:0000256" key="3">
    <source>
        <dbReference type="ARBA" id="ARBA00023274"/>
    </source>
</evidence>
<dbReference type="GO" id="GO:1990904">
    <property type="term" value="C:ribonucleoprotein complex"/>
    <property type="evidence" value="ECO:0007669"/>
    <property type="project" value="UniProtKB-KW"/>
</dbReference>
<dbReference type="AlphaFoldDB" id="X1B6C4"/>
<dbReference type="Gene3D" id="6.10.250.290">
    <property type="match status" value="1"/>
</dbReference>
<keyword evidence="3" id="KW-0687">Ribonucleoprotein</keyword>
<evidence type="ECO:0000313" key="4">
    <source>
        <dbReference type="EMBL" id="GAG91289.1"/>
    </source>
</evidence>
<dbReference type="InterPro" id="IPR043141">
    <property type="entry name" value="Ribosomal_uL10-like_sf"/>
</dbReference>
<keyword evidence="2" id="KW-0689">Ribosomal protein</keyword>
<dbReference type="InterPro" id="IPR001790">
    <property type="entry name" value="Ribosomal_uL10"/>
</dbReference>
<dbReference type="SUPFAM" id="SSF160369">
    <property type="entry name" value="Ribosomal protein L10-like"/>
    <property type="match status" value="1"/>
</dbReference>
<dbReference type="Gene3D" id="3.30.70.1730">
    <property type="match status" value="1"/>
</dbReference>
<accession>X1B6C4</accession>